<reference evidence="2 3" key="1">
    <citation type="journal article" date="2012" name="Nat. Biotechnol.">
        <title>Draft genome sequence of pigeonpea (Cajanus cajan), an orphan legume crop of resource-poor farmers.</title>
        <authorList>
            <person name="Varshney R.K."/>
            <person name="Chen W."/>
            <person name="Li Y."/>
            <person name="Bharti A.K."/>
            <person name="Saxena R.K."/>
            <person name="Schlueter J.A."/>
            <person name="Donoghue M.T."/>
            <person name="Azam S."/>
            <person name="Fan G."/>
            <person name="Whaley A.M."/>
            <person name="Farmer A.D."/>
            <person name="Sheridan J."/>
            <person name="Iwata A."/>
            <person name="Tuteja R."/>
            <person name="Penmetsa R.V."/>
            <person name="Wu W."/>
            <person name="Upadhyaya H.D."/>
            <person name="Yang S.P."/>
            <person name="Shah T."/>
            <person name="Saxena K.B."/>
            <person name="Michael T."/>
            <person name="McCombie W.R."/>
            <person name="Yang B."/>
            <person name="Zhang G."/>
            <person name="Yang H."/>
            <person name="Wang J."/>
            <person name="Spillane C."/>
            <person name="Cook D.R."/>
            <person name="May G.D."/>
            <person name="Xu X."/>
            <person name="Jackson S.A."/>
        </authorList>
    </citation>
    <scope>NUCLEOTIDE SEQUENCE [LARGE SCALE GENOMIC DNA]</scope>
    <source>
        <strain evidence="3">cv. Asha</strain>
    </source>
</reference>
<evidence type="ECO:0000313" key="3">
    <source>
        <dbReference type="Proteomes" id="UP000075243"/>
    </source>
</evidence>
<gene>
    <name evidence="2" type="ORF">KK1_007290</name>
</gene>
<evidence type="ECO:0000313" key="2">
    <source>
        <dbReference type="EMBL" id="KYP74604.1"/>
    </source>
</evidence>
<keyword evidence="3" id="KW-1185">Reference proteome</keyword>
<dbReference type="Proteomes" id="UP000075243">
    <property type="component" value="Chromosome 2"/>
</dbReference>
<sequence>MTTMKEEIEALHRNKTWELVELLEGRKAIGCKWVYKIKQDDNNRLERYREILVVKEYA</sequence>
<dbReference type="AlphaFoldDB" id="A0A151U5N8"/>
<dbReference type="Gramene" id="C.cajan_07089.t">
    <property type="protein sequence ID" value="C.cajan_07089.t.cds1"/>
    <property type="gene ID" value="C.cajan_07089"/>
</dbReference>
<evidence type="ECO:0000259" key="1">
    <source>
        <dbReference type="Pfam" id="PF07727"/>
    </source>
</evidence>
<organism evidence="2 3">
    <name type="scientific">Cajanus cajan</name>
    <name type="common">Pigeon pea</name>
    <name type="synonym">Cajanus indicus</name>
    <dbReference type="NCBI Taxonomy" id="3821"/>
    <lineage>
        <taxon>Eukaryota</taxon>
        <taxon>Viridiplantae</taxon>
        <taxon>Streptophyta</taxon>
        <taxon>Embryophyta</taxon>
        <taxon>Tracheophyta</taxon>
        <taxon>Spermatophyta</taxon>
        <taxon>Magnoliopsida</taxon>
        <taxon>eudicotyledons</taxon>
        <taxon>Gunneridae</taxon>
        <taxon>Pentapetalae</taxon>
        <taxon>rosids</taxon>
        <taxon>fabids</taxon>
        <taxon>Fabales</taxon>
        <taxon>Fabaceae</taxon>
        <taxon>Papilionoideae</taxon>
        <taxon>50 kb inversion clade</taxon>
        <taxon>NPAAA clade</taxon>
        <taxon>indigoferoid/millettioid clade</taxon>
        <taxon>Phaseoleae</taxon>
        <taxon>Cajanus</taxon>
    </lineage>
</organism>
<dbReference type="InterPro" id="IPR013103">
    <property type="entry name" value="RVT_2"/>
</dbReference>
<accession>A0A151U5N8</accession>
<dbReference type="EMBL" id="CM003604">
    <property type="protein sequence ID" value="KYP74604.1"/>
    <property type="molecule type" value="Genomic_DNA"/>
</dbReference>
<feature type="domain" description="Reverse transcriptase Ty1/copia-type" evidence="1">
    <location>
        <begin position="14"/>
        <end position="57"/>
    </location>
</feature>
<protein>
    <submittedName>
        <fullName evidence="2">Retrovirus-related Pol polyprotein from transposon TNT 1-94</fullName>
    </submittedName>
</protein>
<proteinExistence type="predicted"/>
<name>A0A151U5N8_CAJCA</name>
<dbReference type="STRING" id="3821.A0A151U5N8"/>
<dbReference type="Pfam" id="PF07727">
    <property type="entry name" value="RVT_2"/>
    <property type="match status" value="1"/>
</dbReference>